<dbReference type="InterPro" id="IPR045303">
    <property type="entry name" value="ARID_HMGB9-like"/>
</dbReference>
<dbReference type="PANTHER" id="PTHR46691">
    <property type="entry name" value="HIGH MOBILITY GROUP B PROTEIN 9"/>
    <property type="match status" value="1"/>
</dbReference>
<evidence type="ECO:0000256" key="4">
    <source>
        <dbReference type="ARBA" id="ARBA00023242"/>
    </source>
</evidence>
<sequence length="181" mass="20652">MSNHPSNDPTTTTTEVYPPQPLQSESTYGQSHAADRSYPKPDADYKEVAQNGEIFLEKLKGFHRSFGTNFKVPTIGGKALDLHRLFVEVTSRGGIEKVIRDRKWKEVIGVFNFPSTITSASFVLRKYYLSLLYHFEQVYYFQKEVPSITIADPVSRIRVNGSASLHGLDDRCHYKSITREF</sequence>
<dbReference type="SMART" id="SM00501">
    <property type="entry name" value="BRIGHT"/>
    <property type="match status" value="1"/>
</dbReference>
<dbReference type="SUPFAM" id="SSF46774">
    <property type="entry name" value="ARID-like"/>
    <property type="match status" value="1"/>
</dbReference>
<keyword evidence="4" id="KW-0539">Nucleus</keyword>
<evidence type="ECO:0000259" key="7">
    <source>
        <dbReference type="PROSITE" id="PS51011"/>
    </source>
</evidence>
<keyword evidence="1" id="KW-0805">Transcription regulation</keyword>
<dbReference type="PROSITE" id="PS51011">
    <property type="entry name" value="ARID"/>
    <property type="match status" value="1"/>
</dbReference>
<reference evidence="8 9" key="1">
    <citation type="submission" date="2019-09" db="EMBL/GenBank/DDBJ databases">
        <title>A chromosome-level genome assembly of the Chinese tupelo Nyssa sinensis.</title>
        <authorList>
            <person name="Yang X."/>
            <person name="Kang M."/>
            <person name="Yang Y."/>
            <person name="Xiong H."/>
            <person name="Wang M."/>
            <person name="Zhang Z."/>
            <person name="Wang Z."/>
            <person name="Wu H."/>
            <person name="Ma T."/>
            <person name="Liu J."/>
            <person name="Xi Z."/>
        </authorList>
    </citation>
    <scope>NUCLEOTIDE SEQUENCE [LARGE SCALE GENOMIC DNA]</scope>
    <source>
        <strain evidence="8">J267</strain>
        <tissue evidence="8">Leaf</tissue>
    </source>
</reference>
<dbReference type="OrthoDB" id="338531at2759"/>
<gene>
    <name evidence="8" type="ORF">F0562_009914</name>
</gene>
<evidence type="ECO:0000256" key="3">
    <source>
        <dbReference type="ARBA" id="ARBA00023163"/>
    </source>
</evidence>
<feature type="compositionally biased region" description="Polar residues" evidence="6">
    <location>
        <begin position="1"/>
        <end position="15"/>
    </location>
</feature>
<evidence type="ECO:0000313" key="9">
    <source>
        <dbReference type="Proteomes" id="UP000325577"/>
    </source>
</evidence>
<evidence type="ECO:0000256" key="5">
    <source>
        <dbReference type="ARBA" id="ARBA00054600"/>
    </source>
</evidence>
<feature type="domain" description="ARID" evidence="7">
    <location>
        <begin position="49"/>
        <end position="140"/>
    </location>
</feature>
<evidence type="ECO:0000256" key="2">
    <source>
        <dbReference type="ARBA" id="ARBA00023125"/>
    </source>
</evidence>
<feature type="compositionally biased region" description="Basic and acidic residues" evidence="6">
    <location>
        <begin position="33"/>
        <end position="42"/>
    </location>
</feature>
<organism evidence="8 9">
    <name type="scientific">Nyssa sinensis</name>
    <dbReference type="NCBI Taxonomy" id="561372"/>
    <lineage>
        <taxon>Eukaryota</taxon>
        <taxon>Viridiplantae</taxon>
        <taxon>Streptophyta</taxon>
        <taxon>Embryophyta</taxon>
        <taxon>Tracheophyta</taxon>
        <taxon>Spermatophyta</taxon>
        <taxon>Magnoliopsida</taxon>
        <taxon>eudicotyledons</taxon>
        <taxon>Gunneridae</taxon>
        <taxon>Pentapetalae</taxon>
        <taxon>asterids</taxon>
        <taxon>Cornales</taxon>
        <taxon>Nyssaceae</taxon>
        <taxon>Nyssa</taxon>
    </lineage>
</organism>
<keyword evidence="9" id="KW-1185">Reference proteome</keyword>
<keyword evidence="2" id="KW-0238">DNA-binding</keyword>
<dbReference type="Proteomes" id="UP000325577">
    <property type="component" value="Linkage Group LG4"/>
</dbReference>
<dbReference type="PANTHER" id="PTHR46691:SF6">
    <property type="entry name" value="HIGH MOBILITY GROUP B PROTEIN 10-RELATED"/>
    <property type="match status" value="1"/>
</dbReference>
<feature type="region of interest" description="Disordered" evidence="6">
    <location>
        <begin position="1"/>
        <end position="42"/>
    </location>
</feature>
<protein>
    <recommendedName>
        <fullName evidence="7">ARID domain-containing protein</fullName>
    </recommendedName>
</protein>
<dbReference type="CDD" id="cd16872">
    <property type="entry name" value="ARID_HMGB9-like"/>
    <property type="match status" value="1"/>
</dbReference>
<dbReference type="FunFam" id="1.10.150.60:FF:000022">
    <property type="entry name" value="High mobility group B protein 15"/>
    <property type="match status" value="1"/>
</dbReference>
<evidence type="ECO:0000256" key="1">
    <source>
        <dbReference type="ARBA" id="ARBA00023015"/>
    </source>
</evidence>
<proteinExistence type="predicted"/>
<keyword evidence="3" id="KW-0804">Transcription</keyword>
<name>A0A5J5A237_9ASTE</name>
<dbReference type="Pfam" id="PF01388">
    <property type="entry name" value="ARID"/>
    <property type="match status" value="1"/>
</dbReference>
<dbReference type="GO" id="GO:0003677">
    <property type="term" value="F:DNA binding"/>
    <property type="evidence" value="ECO:0007669"/>
    <property type="project" value="UniProtKB-KW"/>
</dbReference>
<evidence type="ECO:0000256" key="6">
    <source>
        <dbReference type="SAM" id="MobiDB-lite"/>
    </source>
</evidence>
<accession>A0A5J5A237</accession>
<comment type="function">
    <text evidence="5">Binds preferentially DNA with A/T-rich content.</text>
</comment>
<dbReference type="InterPro" id="IPR036431">
    <property type="entry name" value="ARID_dom_sf"/>
</dbReference>
<dbReference type="Gene3D" id="1.10.150.60">
    <property type="entry name" value="ARID DNA-binding domain"/>
    <property type="match status" value="1"/>
</dbReference>
<dbReference type="SMART" id="SM01014">
    <property type="entry name" value="ARID"/>
    <property type="match status" value="1"/>
</dbReference>
<dbReference type="AlphaFoldDB" id="A0A5J5A237"/>
<evidence type="ECO:0000313" key="8">
    <source>
        <dbReference type="EMBL" id="KAA8523491.1"/>
    </source>
</evidence>
<dbReference type="EMBL" id="CM018047">
    <property type="protein sequence ID" value="KAA8523491.1"/>
    <property type="molecule type" value="Genomic_DNA"/>
</dbReference>
<dbReference type="InterPro" id="IPR001606">
    <property type="entry name" value="ARID_dom"/>
</dbReference>